<comment type="caution">
    <text evidence="15">The sequence shown here is derived from an EMBL/GenBank/DDBJ whole genome shotgun (WGS) entry which is preliminary data.</text>
</comment>
<keyword evidence="8 12" id="KW-1133">Transmembrane helix</keyword>
<evidence type="ECO:0000256" key="11">
    <source>
        <dbReference type="ARBA" id="ARBA00023180"/>
    </source>
</evidence>
<accession>A0A9P0M0E5</accession>
<evidence type="ECO:0000256" key="12">
    <source>
        <dbReference type="RuleBase" id="RU003832"/>
    </source>
</evidence>
<keyword evidence="11" id="KW-0325">Glycoprotein</keyword>
<dbReference type="AlphaFoldDB" id="A0A9P0M0E5"/>
<keyword evidence="16" id="KW-1185">Reference proteome</keyword>
<name>A0A9P0M0E5_ACAOB</name>
<evidence type="ECO:0000256" key="5">
    <source>
        <dbReference type="ARBA" id="ARBA00022679"/>
    </source>
</evidence>
<dbReference type="GO" id="GO:0008417">
    <property type="term" value="F:fucosyltransferase activity"/>
    <property type="evidence" value="ECO:0007669"/>
    <property type="project" value="InterPro"/>
</dbReference>
<proteinExistence type="inferred from homology"/>
<evidence type="ECO:0000256" key="4">
    <source>
        <dbReference type="ARBA" id="ARBA00022676"/>
    </source>
</evidence>
<keyword evidence="6 12" id="KW-0812">Transmembrane</keyword>
<evidence type="ECO:0000256" key="3">
    <source>
        <dbReference type="ARBA" id="ARBA00008919"/>
    </source>
</evidence>
<evidence type="ECO:0000256" key="9">
    <source>
        <dbReference type="ARBA" id="ARBA00023034"/>
    </source>
</evidence>
<evidence type="ECO:0000256" key="7">
    <source>
        <dbReference type="ARBA" id="ARBA00022968"/>
    </source>
</evidence>
<dbReference type="Pfam" id="PF00852">
    <property type="entry name" value="Glyco_transf_10"/>
    <property type="match status" value="1"/>
</dbReference>
<evidence type="ECO:0000256" key="2">
    <source>
        <dbReference type="ARBA" id="ARBA00004922"/>
    </source>
</evidence>
<gene>
    <name evidence="15" type="ORF">ACAOBT_LOCUS26691</name>
</gene>
<dbReference type="EC" id="2.4.1.-" evidence="12"/>
<comment type="pathway">
    <text evidence="2">Protein modification; protein glycosylation.</text>
</comment>
<dbReference type="InterPro" id="IPR038577">
    <property type="entry name" value="GT10-like_C_sf"/>
</dbReference>
<dbReference type="Gene3D" id="3.40.50.11660">
    <property type="entry name" value="Glycosyl transferase family 10, C-terminal domain"/>
    <property type="match status" value="1"/>
</dbReference>
<comment type="subcellular location">
    <subcellularLocation>
        <location evidence="1 12">Golgi apparatus</location>
        <location evidence="1 12">Golgi stack membrane</location>
        <topology evidence="1 12">Single-pass type II membrane protein</topology>
    </subcellularLocation>
</comment>
<keyword evidence="10 12" id="KW-0472">Membrane</keyword>
<keyword evidence="4 12" id="KW-0328">Glycosyltransferase</keyword>
<dbReference type="FunFam" id="3.40.50.11660:FF:000004">
    <property type="entry name" value="Glycoprotein 3-alpha-L-fucosyltransferase A"/>
    <property type="match status" value="1"/>
</dbReference>
<dbReference type="EMBL" id="CAKOFQ010007488">
    <property type="protein sequence ID" value="CAH2002239.1"/>
    <property type="molecule type" value="Genomic_DNA"/>
</dbReference>
<dbReference type="InterPro" id="IPR031481">
    <property type="entry name" value="Glyco_tran_10_N"/>
</dbReference>
<evidence type="ECO:0000256" key="10">
    <source>
        <dbReference type="ARBA" id="ARBA00023136"/>
    </source>
</evidence>
<evidence type="ECO:0000256" key="1">
    <source>
        <dbReference type="ARBA" id="ARBA00004447"/>
    </source>
</evidence>
<dbReference type="PANTHER" id="PTHR48438">
    <property type="entry name" value="ALPHA-(1,3)-FUCOSYLTRANSFERASE C-RELATED"/>
    <property type="match status" value="1"/>
</dbReference>
<dbReference type="Pfam" id="PF17039">
    <property type="entry name" value="Glyco_tran_10_N"/>
    <property type="match status" value="1"/>
</dbReference>
<organism evidence="15 16">
    <name type="scientific">Acanthoscelides obtectus</name>
    <name type="common">Bean weevil</name>
    <name type="synonym">Bruchus obtectus</name>
    <dbReference type="NCBI Taxonomy" id="200917"/>
    <lineage>
        <taxon>Eukaryota</taxon>
        <taxon>Metazoa</taxon>
        <taxon>Ecdysozoa</taxon>
        <taxon>Arthropoda</taxon>
        <taxon>Hexapoda</taxon>
        <taxon>Insecta</taxon>
        <taxon>Pterygota</taxon>
        <taxon>Neoptera</taxon>
        <taxon>Endopterygota</taxon>
        <taxon>Coleoptera</taxon>
        <taxon>Polyphaga</taxon>
        <taxon>Cucujiformia</taxon>
        <taxon>Chrysomeloidea</taxon>
        <taxon>Chrysomelidae</taxon>
        <taxon>Bruchinae</taxon>
        <taxon>Bruchini</taxon>
        <taxon>Acanthoscelides</taxon>
    </lineage>
</organism>
<feature type="domain" description="Fucosyltransferase N-terminal" evidence="14">
    <location>
        <begin position="98"/>
        <end position="214"/>
    </location>
</feature>
<evidence type="ECO:0000256" key="6">
    <source>
        <dbReference type="ARBA" id="ARBA00022692"/>
    </source>
</evidence>
<keyword evidence="5 12" id="KW-0808">Transferase</keyword>
<protein>
    <recommendedName>
        <fullName evidence="12">Fucosyltransferase</fullName>
        <ecNumber evidence="12">2.4.1.-</ecNumber>
    </recommendedName>
</protein>
<dbReference type="OrthoDB" id="427096at2759"/>
<dbReference type="InterPro" id="IPR001503">
    <property type="entry name" value="Glyco_trans_10"/>
</dbReference>
<dbReference type="InterPro" id="IPR055270">
    <property type="entry name" value="Glyco_tran_10_C"/>
</dbReference>
<reference evidence="15" key="1">
    <citation type="submission" date="2022-03" db="EMBL/GenBank/DDBJ databases">
        <authorList>
            <person name="Sayadi A."/>
        </authorList>
    </citation>
    <scope>NUCLEOTIDE SEQUENCE</scope>
</reference>
<evidence type="ECO:0000313" key="15">
    <source>
        <dbReference type="EMBL" id="CAH2002239.1"/>
    </source>
</evidence>
<evidence type="ECO:0000313" key="16">
    <source>
        <dbReference type="Proteomes" id="UP001152888"/>
    </source>
</evidence>
<dbReference type="Proteomes" id="UP001152888">
    <property type="component" value="Unassembled WGS sequence"/>
</dbReference>
<sequence>MRRSHYFIQKKSFLILAVILFLLVCLYIQSRYQKDPFLSPEITERIVLENAAHNLTEDEYVRKWLNLRRNISDHLSRLGRILYLGDEPPEVTNSPKRYQILVWKYGATMENRHIKHFPNSDPFQHCSVRNCDITNSAADFKTADLVLFHLHRMKGTKDLPTMRRNPEQIWTFLTDESPHHTFLAGGKVKLKDFNGVFNWSMSYRKDSDIPVPYGRTVVKKYLNDENLILNKRRDVLITILGSNCGGQNHRWQYVRELQKHIAVDVYGNCGKKVCPGHFHSDCPEIGRYLFYLSFENSNCEDYITEKLWWNAYHKNSIPIVMGASPANYQMLLPPGSYINIEEFASPAVLAQYILHLNETEDFRKYFEWRKTFEILNEHAYFKTESVHYCRICEALNYNDRKQKVYNNLEDFWNVSRDCHPPWDAS</sequence>
<keyword evidence="9 12" id="KW-0333">Golgi apparatus</keyword>
<comment type="similarity">
    <text evidence="3 12">Belongs to the glycosyltransferase 10 family.</text>
</comment>
<evidence type="ECO:0000259" key="13">
    <source>
        <dbReference type="Pfam" id="PF00852"/>
    </source>
</evidence>
<dbReference type="PANTHER" id="PTHR48438:SF1">
    <property type="entry name" value="ALPHA-(1,3)-FUCOSYLTRANSFERASE C-RELATED"/>
    <property type="match status" value="1"/>
</dbReference>
<feature type="transmembrane region" description="Helical" evidence="12">
    <location>
        <begin position="12"/>
        <end position="30"/>
    </location>
</feature>
<keyword evidence="7" id="KW-0735">Signal-anchor</keyword>
<evidence type="ECO:0000259" key="14">
    <source>
        <dbReference type="Pfam" id="PF17039"/>
    </source>
</evidence>
<evidence type="ECO:0000256" key="8">
    <source>
        <dbReference type="ARBA" id="ARBA00022989"/>
    </source>
</evidence>
<feature type="domain" description="Fucosyltransferase C-terminal" evidence="13">
    <location>
        <begin position="232"/>
        <end position="410"/>
    </location>
</feature>
<dbReference type="GO" id="GO:0032580">
    <property type="term" value="C:Golgi cisterna membrane"/>
    <property type="evidence" value="ECO:0007669"/>
    <property type="project" value="UniProtKB-SubCell"/>
</dbReference>
<dbReference type="SUPFAM" id="SSF53756">
    <property type="entry name" value="UDP-Glycosyltransferase/glycogen phosphorylase"/>
    <property type="match status" value="1"/>
</dbReference>